<protein>
    <submittedName>
        <fullName evidence="2">Uncharacterized protein</fullName>
    </submittedName>
</protein>
<comment type="caution">
    <text evidence="2">The sequence shown here is derived from an EMBL/GenBank/DDBJ whole genome shotgun (WGS) entry which is preliminary data.</text>
</comment>
<evidence type="ECO:0000313" key="2">
    <source>
        <dbReference type="EMBL" id="RNA07401.1"/>
    </source>
</evidence>
<dbReference type="EMBL" id="REGN01007058">
    <property type="protein sequence ID" value="RNA07401.1"/>
    <property type="molecule type" value="Genomic_DNA"/>
</dbReference>
<accession>A0A3M7Q8V7</accession>
<reference evidence="2 3" key="1">
    <citation type="journal article" date="2018" name="Sci. Rep.">
        <title>Genomic signatures of local adaptation to the degree of environmental predictability in rotifers.</title>
        <authorList>
            <person name="Franch-Gras L."/>
            <person name="Hahn C."/>
            <person name="Garcia-Roger E.M."/>
            <person name="Carmona M.J."/>
            <person name="Serra M."/>
            <person name="Gomez A."/>
        </authorList>
    </citation>
    <scope>NUCLEOTIDE SEQUENCE [LARGE SCALE GENOMIC DNA]</scope>
    <source>
        <strain evidence="2">HYR1</strain>
    </source>
</reference>
<keyword evidence="3" id="KW-1185">Reference proteome</keyword>
<gene>
    <name evidence="2" type="ORF">BpHYR1_033682</name>
</gene>
<organism evidence="2 3">
    <name type="scientific">Brachionus plicatilis</name>
    <name type="common">Marine rotifer</name>
    <name type="synonym">Brachionus muelleri</name>
    <dbReference type="NCBI Taxonomy" id="10195"/>
    <lineage>
        <taxon>Eukaryota</taxon>
        <taxon>Metazoa</taxon>
        <taxon>Spiralia</taxon>
        <taxon>Gnathifera</taxon>
        <taxon>Rotifera</taxon>
        <taxon>Eurotatoria</taxon>
        <taxon>Monogononta</taxon>
        <taxon>Pseudotrocha</taxon>
        <taxon>Ploima</taxon>
        <taxon>Brachionidae</taxon>
        <taxon>Brachionus</taxon>
    </lineage>
</organism>
<dbReference type="AlphaFoldDB" id="A0A3M7Q8V7"/>
<feature type="region of interest" description="Disordered" evidence="1">
    <location>
        <begin position="88"/>
        <end position="112"/>
    </location>
</feature>
<evidence type="ECO:0000256" key="1">
    <source>
        <dbReference type="SAM" id="MobiDB-lite"/>
    </source>
</evidence>
<evidence type="ECO:0000313" key="3">
    <source>
        <dbReference type="Proteomes" id="UP000276133"/>
    </source>
</evidence>
<dbReference type="Proteomes" id="UP000276133">
    <property type="component" value="Unassembled WGS sequence"/>
</dbReference>
<proteinExistence type="predicted"/>
<name>A0A3M7Q8V7_BRAPC</name>
<sequence>MPSTKDLANVFDRAFCLVRLGLALEAISCGTGLSLGSKLLSGEKLCLDEDSANLDKSALCDLKEAELVLLGKRVRSSLISKSLLKEEEGNSADGGLGNSISLDLATTGRKLE</sequence>